<evidence type="ECO:0000313" key="9">
    <source>
        <dbReference type="Proteomes" id="UP000270678"/>
    </source>
</evidence>
<dbReference type="EC" id="2.7.7.60" evidence="7"/>
<dbReference type="GO" id="GO:0050518">
    <property type="term" value="F:2-C-methyl-D-erythritol 4-phosphate cytidylyltransferase activity"/>
    <property type="evidence" value="ECO:0007669"/>
    <property type="project" value="UniProtKB-UniRule"/>
</dbReference>
<feature type="site" description="Transition state stabilizer" evidence="7">
    <location>
        <position position="28"/>
    </location>
</feature>
<dbReference type="Pfam" id="PF01128">
    <property type="entry name" value="IspD"/>
    <property type="match status" value="1"/>
</dbReference>
<proteinExistence type="inferred from homology"/>
<dbReference type="RefSeq" id="WP_127003044.1">
    <property type="nucleotide sequence ID" value="NZ_CP034346.1"/>
</dbReference>
<organism evidence="8 9">
    <name type="scientific">Paenibacillus lutimineralis</name>
    <dbReference type="NCBI Taxonomy" id="2707005"/>
    <lineage>
        <taxon>Bacteria</taxon>
        <taxon>Bacillati</taxon>
        <taxon>Bacillota</taxon>
        <taxon>Bacilli</taxon>
        <taxon>Bacillales</taxon>
        <taxon>Paenibacillaceae</taxon>
        <taxon>Paenibacillus</taxon>
    </lineage>
</organism>
<dbReference type="InterPro" id="IPR050088">
    <property type="entry name" value="IspD/TarI_cytidylyltransf_bact"/>
</dbReference>
<dbReference type="SUPFAM" id="SSF53448">
    <property type="entry name" value="Nucleotide-diphospho-sugar transferases"/>
    <property type="match status" value="1"/>
</dbReference>
<dbReference type="GO" id="GO:0019288">
    <property type="term" value="P:isopentenyl diphosphate biosynthetic process, methylerythritol 4-phosphate pathway"/>
    <property type="evidence" value="ECO:0007669"/>
    <property type="project" value="UniProtKB-UniRule"/>
</dbReference>
<name>A0A3Q9IC05_9BACL</name>
<comment type="similarity">
    <text evidence="3 7">Belongs to the IspD/TarI cytidylyltransferase family. IspD subfamily.</text>
</comment>
<evidence type="ECO:0000313" key="8">
    <source>
        <dbReference type="EMBL" id="AZS17475.1"/>
    </source>
</evidence>
<comment type="pathway">
    <text evidence="2 7">Isoprenoid biosynthesis; isopentenyl diphosphate biosynthesis via DXP pathway; isopentenyl diphosphate from 1-deoxy-D-xylulose 5-phosphate: step 2/6.</text>
</comment>
<dbReference type="InterPro" id="IPR034683">
    <property type="entry name" value="IspD/TarI"/>
</dbReference>
<dbReference type="PANTHER" id="PTHR32125:SF4">
    <property type="entry name" value="2-C-METHYL-D-ERYTHRITOL 4-PHOSPHATE CYTIDYLYLTRANSFERASE, CHLOROPLASTIC"/>
    <property type="match status" value="1"/>
</dbReference>
<dbReference type="Proteomes" id="UP000270678">
    <property type="component" value="Chromosome"/>
</dbReference>
<dbReference type="PANTHER" id="PTHR32125">
    <property type="entry name" value="2-C-METHYL-D-ERYTHRITOL 4-PHOSPHATE CYTIDYLYLTRANSFERASE, CHLOROPLASTIC"/>
    <property type="match status" value="1"/>
</dbReference>
<dbReference type="InterPro" id="IPR018294">
    <property type="entry name" value="ISPD_synthase_CS"/>
</dbReference>
<keyword evidence="4 7" id="KW-0808">Transferase</keyword>
<dbReference type="UniPathway" id="UPA00056">
    <property type="reaction ID" value="UER00093"/>
</dbReference>
<dbReference type="InterPro" id="IPR029044">
    <property type="entry name" value="Nucleotide-diphossugar_trans"/>
</dbReference>
<sequence length="231" mass="25760">MNTETSPRVGAIVVAAGRGTRMGTKESKQYLLLQNKPIIIHTLEMFDRHPSIEEIVLVTGEQDVERCKSWIDEYGITTKIKVIPGGAERQESVYLGLRQIEGPYVLIHDGVRPFVTEEQITACIEAAVDYGASVLAAPVKDTIKQVDEQGQVTATLERRSLWAIQTPQAFRCSQLLDAHEQAVRDGFIGTDDAMLLERLGLPVKVVEGGYRNIKITTPEDLDYAEFILRHN</sequence>
<dbReference type="NCBIfam" id="TIGR00453">
    <property type="entry name" value="ispD"/>
    <property type="match status" value="1"/>
</dbReference>
<evidence type="ECO:0000256" key="4">
    <source>
        <dbReference type="ARBA" id="ARBA00022679"/>
    </source>
</evidence>
<evidence type="ECO:0000256" key="2">
    <source>
        <dbReference type="ARBA" id="ARBA00004787"/>
    </source>
</evidence>
<keyword evidence="9" id="KW-1185">Reference proteome</keyword>
<comment type="catalytic activity">
    <reaction evidence="1 7">
        <text>2-C-methyl-D-erythritol 4-phosphate + CTP + H(+) = 4-CDP-2-C-methyl-D-erythritol + diphosphate</text>
        <dbReference type="Rhea" id="RHEA:13429"/>
        <dbReference type="ChEBI" id="CHEBI:15378"/>
        <dbReference type="ChEBI" id="CHEBI:33019"/>
        <dbReference type="ChEBI" id="CHEBI:37563"/>
        <dbReference type="ChEBI" id="CHEBI:57823"/>
        <dbReference type="ChEBI" id="CHEBI:58262"/>
        <dbReference type="EC" id="2.7.7.60"/>
    </reaction>
</comment>
<dbReference type="FunFam" id="3.90.550.10:FF:000003">
    <property type="entry name" value="2-C-methyl-D-erythritol 4-phosphate cytidylyltransferase"/>
    <property type="match status" value="1"/>
</dbReference>
<evidence type="ECO:0000256" key="3">
    <source>
        <dbReference type="ARBA" id="ARBA00009789"/>
    </source>
</evidence>
<dbReference type="InterPro" id="IPR001228">
    <property type="entry name" value="IspD"/>
</dbReference>
<dbReference type="KEGG" id="plut:EI981_25630"/>
<dbReference type="PROSITE" id="PS01295">
    <property type="entry name" value="ISPD"/>
    <property type="match status" value="1"/>
</dbReference>
<keyword evidence="5 7" id="KW-0548">Nucleotidyltransferase</keyword>
<dbReference type="CDD" id="cd02516">
    <property type="entry name" value="CDP-ME_synthetase"/>
    <property type="match status" value="1"/>
</dbReference>
<accession>A0A3Q9IC05</accession>
<comment type="function">
    <text evidence="7">Catalyzes the formation of 4-diphosphocytidyl-2-C-methyl-D-erythritol from CTP and 2-C-methyl-D-erythritol 4-phosphate (MEP).</text>
</comment>
<dbReference type="Gene3D" id="3.90.550.10">
    <property type="entry name" value="Spore Coat Polysaccharide Biosynthesis Protein SpsA, Chain A"/>
    <property type="match status" value="1"/>
</dbReference>
<reference evidence="9" key="1">
    <citation type="submission" date="2018-12" db="EMBL/GenBank/DDBJ databases">
        <title>Complete genome sequence of Paenibacillus sp. MBLB1234.</title>
        <authorList>
            <person name="Nam Y.-D."/>
            <person name="Kang J."/>
            <person name="Chung W.-H."/>
            <person name="Park Y.S."/>
        </authorList>
    </citation>
    <scope>NUCLEOTIDE SEQUENCE [LARGE SCALE GENOMIC DNA]</scope>
    <source>
        <strain evidence="9">MBLB1234</strain>
    </source>
</reference>
<feature type="site" description="Transition state stabilizer" evidence="7">
    <location>
        <position position="21"/>
    </location>
</feature>
<dbReference type="HAMAP" id="MF_00108">
    <property type="entry name" value="IspD"/>
    <property type="match status" value="1"/>
</dbReference>
<dbReference type="EMBL" id="CP034346">
    <property type="protein sequence ID" value="AZS17475.1"/>
    <property type="molecule type" value="Genomic_DNA"/>
</dbReference>
<dbReference type="AlphaFoldDB" id="A0A3Q9IC05"/>
<gene>
    <name evidence="7 8" type="primary">ispD</name>
    <name evidence="8" type="ORF">EI981_25630</name>
</gene>
<evidence type="ECO:0000256" key="7">
    <source>
        <dbReference type="HAMAP-Rule" id="MF_00108"/>
    </source>
</evidence>
<evidence type="ECO:0000256" key="5">
    <source>
        <dbReference type="ARBA" id="ARBA00022695"/>
    </source>
</evidence>
<protein>
    <recommendedName>
        <fullName evidence="7">2-C-methyl-D-erythritol 4-phosphate cytidylyltransferase</fullName>
        <ecNumber evidence="7">2.7.7.60</ecNumber>
    </recommendedName>
    <alternativeName>
        <fullName evidence="7">4-diphosphocytidyl-2C-methyl-D-erythritol synthase</fullName>
    </alternativeName>
    <alternativeName>
        <fullName evidence="7">MEP cytidylyltransferase</fullName>
        <shortName evidence="7">MCT</shortName>
    </alternativeName>
</protein>
<feature type="site" description="Positions MEP for the nucleophilic attack" evidence="7">
    <location>
        <position position="158"/>
    </location>
</feature>
<dbReference type="OrthoDB" id="9806837at2"/>
<evidence type="ECO:0000256" key="6">
    <source>
        <dbReference type="ARBA" id="ARBA00023229"/>
    </source>
</evidence>
<keyword evidence="6 7" id="KW-0414">Isoprene biosynthesis</keyword>
<evidence type="ECO:0000256" key="1">
    <source>
        <dbReference type="ARBA" id="ARBA00001282"/>
    </source>
</evidence>
<feature type="site" description="Positions MEP for the nucleophilic attack" evidence="7">
    <location>
        <position position="214"/>
    </location>
</feature>